<organism evidence="1 2">
    <name type="scientific">Acidovorax bellezanensis</name>
    <dbReference type="NCBI Taxonomy" id="2976702"/>
    <lineage>
        <taxon>Bacteria</taxon>
        <taxon>Pseudomonadati</taxon>
        <taxon>Pseudomonadota</taxon>
        <taxon>Betaproteobacteria</taxon>
        <taxon>Burkholderiales</taxon>
        <taxon>Comamonadaceae</taxon>
        <taxon>Acidovorax</taxon>
    </lineage>
</organism>
<dbReference type="InterPro" id="IPR005590">
    <property type="entry name" value="DUF333"/>
</dbReference>
<dbReference type="EMBL" id="JAODYH010000008">
    <property type="protein sequence ID" value="MCT9812325.1"/>
    <property type="molecule type" value="Genomic_DNA"/>
</dbReference>
<sequence length="75" mass="8110">MNRTLWALTACVLTGCTAQPPVRAGLVNPASAYCHAQGGRTLMGYTAEGQEGLCYLPGGALVDEWQLYRRDHPCQ</sequence>
<dbReference type="RefSeq" id="WP_261501575.1">
    <property type="nucleotide sequence ID" value="NZ_JAODYH010000008.1"/>
</dbReference>
<dbReference type="Pfam" id="PF03891">
    <property type="entry name" value="DUF333"/>
    <property type="match status" value="1"/>
</dbReference>
<reference evidence="1 2" key="1">
    <citation type="submission" date="2022-09" db="EMBL/GenBank/DDBJ databases">
        <title>Draft genome of isolate Be4.</title>
        <authorList>
            <person name="Sanchez-Castro I."/>
            <person name="Martinez-Rodriguez P."/>
            <person name="Descostes M."/>
            <person name="Merroun M."/>
        </authorList>
    </citation>
    <scope>NUCLEOTIDE SEQUENCE [LARGE SCALE GENOMIC DNA]</scope>
    <source>
        <strain evidence="1 2">Be4</strain>
    </source>
</reference>
<keyword evidence="2" id="KW-1185">Reference proteome</keyword>
<accession>A0ABT2PPC1</accession>
<dbReference type="PANTHER" id="PTHR38008:SF2">
    <property type="entry name" value="HEMOLYSIN"/>
    <property type="match status" value="1"/>
</dbReference>
<dbReference type="PROSITE" id="PS51257">
    <property type="entry name" value="PROKAR_LIPOPROTEIN"/>
    <property type="match status" value="1"/>
</dbReference>
<dbReference type="PANTHER" id="PTHR38008">
    <property type="entry name" value="HEMOLYSIN-RELATED"/>
    <property type="match status" value="1"/>
</dbReference>
<dbReference type="Proteomes" id="UP001525968">
    <property type="component" value="Unassembled WGS sequence"/>
</dbReference>
<name>A0ABT2PPC1_9BURK</name>
<gene>
    <name evidence="1" type="ORF">N0K08_16910</name>
</gene>
<evidence type="ECO:0000313" key="1">
    <source>
        <dbReference type="EMBL" id="MCT9812325.1"/>
    </source>
</evidence>
<protein>
    <submittedName>
        <fullName evidence="1">DUF333 domain-containing protein</fullName>
    </submittedName>
</protein>
<comment type="caution">
    <text evidence="1">The sequence shown here is derived from an EMBL/GenBank/DDBJ whole genome shotgun (WGS) entry which is preliminary data.</text>
</comment>
<evidence type="ECO:0000313" key="2">
    <source>
        <dbReference type="Proteomes" id="UP001525968"/>
    </source>
</evidence>
<proteinExistence type="predicted"/>